<organism evidence="2 3">
    <name type="scientific">Roseimicrobium gellanilyticum</name>
    <dbReference type="NCBI Taxonomy" id="748857"/>
    <lineage>
        <taxon>Bacteria</taxon>
        <taxon>Pseudomonadati</taxon>
        <taxon>Verrucomicrobiota</taxon>
        <taxon>Verrucomicrobiia</taxon>
        <taxon>Verrucomicrobiales</taxon>
        <taxon>Verrucomicrobiaceae</taxon>
        <taxon>Roseimicrobium</taxon>
    </lineage>
</organism>
<evidence type="ECO:0000313" key="3">
    <source>
        <dbReference type="Proteomes" id="UP000253426"/>
    </source>
</evidence>
<evidence type="ECO:0000313" key="2">
    <source>
        <dbReference type="EMBL" id="RBP35871.1"/>
    </source>
</evidence>
<reference evidence="2 3" key="1">
    <citation type="submission" date="2018-06" db="EMBL/GenBank/DDBJ databases">
        <title>Genomic Encyclopedia of Type Strains, Phase IV (KMG-IV): sequencing the most valuable type-strain genomes for metagenomic binning, comparative biology and taxonomic classification.</title>
        <authorList>
            <person name="Goeker M."/>
        </authorList>
    </citation>
    <scope>NUCLEOTIDE SEQUENCE [LARGE SCALE GENOMIC DNA]</scope>
    <source>
        <strain evidence="2 3">DSM 25532</strain>
    </source>
</reference>
<proteinExistence type="predicted"/>
<dbReference type="EMBL" id="QNRR01000019">
    <property type="protein sequence ID" value="RBP35871.1"/>
    <property type="molecule type" value="Genomic_DNA"/>
</dbReference>
<evidence type="ECO:0008006" key="4">
    <source>
        <dbReference type="Google" id="ProtNLM"/>
    </source>
</evidence>
<feature type="chain" id="PRO_5017042143" description="DUF1795 domain-containing protein" evidence="1">
    <location>
        <begin position="22"/>
        <end position="203"/>
    </location>
</feature>
<evidence type="ECO:0000256" key="1">
    <source>
        <dbReference type="SAM" id="SignalP"/>
    </source>
</evidence>
<name>A0A366H1V4_9BACT</name>
<gene>
    <name evidence="2" type="ORF">DES53_11937</name>
</gene>
<comment type="caution">
    <text evidence="2">The sequence shown here is derived from an EMBL/GenBank/DDBJ whole genome shotgun (WGS) entry which is preliminary data.</text>
</comment>
<protein>
    <recommendedName>
        <fullName evidence="4">DUF1795 domain-containing protein</fullName>
    </recommendedName>
</protein>
<dbReference type="RefSeq" id="WP_147263728.1">
    <property type="nucleotide sequence ID" value="NZ_QNRR01000019.1"/>
</dbReference>
<sequence length="203" mass="22051">MKTASRFGLASLVIVTCGLFAAVLRAQVPDVPETFPNGVVYGPKAAFAIAAPNGWVLDNKSGAADGLPCVLYPKDATWHTAPVVMYAKIASTTHEDAKEFVKVAIEHMTKQRAGFTHRLVASGKTNEGLEWFINEYPATESYPRVERVAYVQMPKAVAFMVMSAESADVSARYAVALEDVVASFKYKEEFIGYVPPKVGEKGK</sequence>
<dbReference type="Proteomes" id="UP000253426">
    <property type="component" value="Unassembled WGS sequence"/>
</dbReference>
<dbReference type="AlphaFoldDB" id="A0A366H1V4"/>
<feature type="signal peptide" evidence="1">
    <location>
        <begin position="1"/>
        <end position="21"/>
    </location>
</feature>
<keyword evidence="3" id="KW-1185">Reference proteome</keyword>
<dbReference type="OrthoDB" id="189075at2"/>
<keyword evidence="1" id="KW-0732">Signal</keyword>
<accession>A0A366H1V4</accession>